<evidence type="ECO:0000313" key="2">
    <source>
        <dbReference type="Proteomes" id="UP001642464"/>
    </source>
</evidence>
<dbReference type="Proteomes" id="UP001642464">
    <property type="component" value="Unassembled WGS sequence"/>
</dbReference>
<dbReference type="EMBL" id="CAXAMM010042573">
    <property type="protein sequence ID" value="CAK9105577.1"/>
    <property type="molecule type" value="Genomic_DNA"/>
</dbReference>
<sequence>MFPGYAELLPGFSVPPTPRERDSLAARLQQLASAAQAETLRRLADRPRQAPAASRGSAPLFRCHKESLRDPPFVVKSFGLLSGDLFPLCAHLDAFAEARYLGATVSTQLCSPDLGCLVCRRREAISDHRPAPGATPPPAPPRRTKAVALEAAEALQGAVWTKAAVRIQAFCRGRWGRGWAYCWAPPFQRPRTMAERGETEMPTLTAELAKEFARLRKRRKAQKAFELVRAAWSPALPVELMLLKAWQHEHEELLQRERFVQRATRRFEAQWTRYAEGLEAFARTQATERSKNRDHWVATADQRTGQPVWLNERTGQLRANDPTELRVKGAVSREKKKAEGQLEEHLAQLQGTWDQEDEAFAALYAANLEELQVLSQSSFAQALASTASSGSAHGTKKTWAHDL</sequence>
<keyword evidence="2" id="KW-1185">Reference proteome</keyword>
<gene>
    <name evidence="1" type="ORF">SCF082_LOCUS49206</name>
</gene>
<accession>A0ABP0RZR2</accession>
<proteinExistence type="predicted"/>
<protein>
    <submittedName>
        <fullName evidence="1">Phosphatidylinositol 4-phosphate 5-kinase 5</fullName>
    </submittedName>
</protein>
<evidence type="ECO:0000313" key="1">
    <source>
        <dbReference type="EMBL" id="CAK9105577.1"/>
    </source>
</evidence>
<comment type="caution">
    <text evidence="1">The sequence shown here is derived from an EMBL/GenBank/DDBJ whole genome shotgun (WGS) entry which is preliminary data.</text>
</comment>
<name>A0ABP0RZR2_9DINO</name>
<reference evidence="1 2" key="1">
    <citation type="submission" date="2024-02" db="EMBL/GenBank/DDBJ databases">
        <authorList>
            <person name="Chen Y."/>
            <person name="Shah S."/>
            <person name="Dougan E. K."/>
            <person name="Thang M."/>
            <person name="Chan C."/>
        </authorList>
    </citation>
    <scope>NUCLEOTIDE SEQUENCE [LARGE SCALE GENOMIC DNA]</scope>
</reference>
<organism evidence="1 2">
    <name type="scientific">Durusdinium trenchii</name>
    <dbReference type="NCBI Taxonomy" id="1381693"/>
    <lineage>
        <taxon>Eukaryota</taxon>
        <taxon>Sar</taxon>
        <taxon>Alveolata</taxon>
        <taxon>Dinophyceae</taxon>
        <taxon>Suessiales</taxon>
        <taxon>Symbiodiniaceae</taxon>
        <taxon>Durusdinium</taxon>
    </lineage>
</organism>